<evidence type="ECO:0000313" key="3">
    <source>
        <dbReference type="Proteomes" id="UP001595721"/>
    </source>
</evidence>
<name>A0ABV7RDW2_9RHOB</name>
<evidence type="ECO:0000256" key="1">
    <source>
        <dbReference type="SAM" id="MobiDB-lite"/>
    </source>
</evidence>
<evidence type="ECO:0000313" key="2">
    <source>
        <dbReference type="EMBL" id="MFC3530536.1"/>
    </source>
</evidence>
<keyword evidence="3" id="KW-1185">Reference proteome</keyword>
<proteinExistence type="predicted"/>
<protein>
    <recommendedName>
        <fullName evidence="4">DUF2188 domain-containing protein</fullName>
    </recommendedName>
</protein>
<reference evidence="3" key="1">
    <citation type="journal article" date="2019" name="Int. J. Syst. Evol. Microbiol.">
        <title>The Global Catalogue of Microorganisms (GCM) 10K type strain sequencing project: providing services to taxonomists for standard genome sequencing and annotation.</title>
        <authorList>
            <consortium name="The Broad Institute Genomics Platform"/>
            <consortium name="The Broad Institute Genome Sequencing Center for Infectious Disease"/>
            <person name="Wu L."/>
            <person name="Ma J."/>
        </authorList>
    </citation>
    <scope>NUCLEOTIDE SEQUENCE [LARGE SCALE GENOMIC DNA]</scope>
    <source>
        <strain evidence="3">KCTC 42899</strain>
    </source>
</reference>
<dbReference type="Proteomes" id="UP001595721">
    <property type="component" value="Unassembled WGS sequence"/>
</dbReference>
<comment type="caution">
    <text evidence="2">The sequence shown here is derived from an EMBL/GenBank/DDBJ whole genome shotgun (WGS) entry which is preliminary data.</text>
</comment>
<organism evidence="2 3">
    <name type="scientific">Paracoccus mangrovi</name>
    <dbReference type="NCBI Taxonomy" id="1715645"/>
    <lineage>
        <taxon>Bacteria</taxon>
        <taxon>Pseudomonadati</taxon>
        <taxon>Pseudomonadota</taxon>
        <taxon>Alphaproteobacteria</taxon>
        <taxon>Rhodobacterales</taxon>
        <taxon>Paracoccaceae</taxon>
        <taxon>Paracoccus</taxon>
    </lineage>
</organism>
<sequence>TRHAITIVSTIDGGHYPPLSPRGRAVRPDAYDSTPTQQKRAAWGNGGETASLQAIDPADGRRILDRYRQAGVHQMIEEEPNIVTSGKSQRVIIDGHPFSIEIYRAETDQNWMLEVVDQDGTSHVWDDQFASDKEARNAAIQAIEEEGAVAFMRGDNVIRFRGR</sequence>
<gene>
    <name evidence="2" type="ORF">ACFOMH_20455</name>
</gene>
<feature type="region of interest" description="Disordered" evidence="1">
    <location>
        <begin position="24"/>
        <end position="52"/>
    </location>
</feature>
<dbReference type="RefSeq" id="WP_377746774.1">
    <property type="nucleotide sequence ID" value="NZ_JBHRXJ010000037.1"/>
</dbReference>
<feature type="non-terminal residue" evidence="2">
    <location>
        <position position="1"/>
    </location>
</feature>
<dbReference type="EMBL" id="JBHRXJ010000037">
    <property type="protein sequence ID" value="MFC3530536.1"/>
    <property type="molecule type" value="Genomic_DNA"/>
</dbReference>
<evidence type="ECO:0008006" key="4">
    <source>
        <dbReference type="Google" id="ProtNLM"/>
    </source>
</evidence>
<accession>A0ABV7RDW2</accession>